<feature type="compositionally biased region" description="Polar residues" evidence="6">
    <location>
        <begin position="614"/>
        <end position="626"/>
    </location>
</feature>
<evidence type="ECO:0000256" key="6">
    <source>
        <dbReference type="SAM" id="MobiDB-lite"/>
    </source>
</evidence>
<dbReference type="AlphaFoldDB" id="A0A813W641"/>
<evidence type="ECO:0000256" key="4">
    <source>
        <dbReference type="ARBA" id="ARBA00023027"/>
    </source>
</evidence>
<feature type="region of interest" description="Disordered" evidence="6">
    <location>
        <begin position="141"/>
        <end position="197"/>
    </location>
</feature>
<dbReference type="GO" id="GO:0005737">
    <property type="term" value="C:cytoplasm"/>
    <property type="evidence" value="ECO:0007669"/>
    <property type="project" value="TreeGrafter"/>
</dbReference>
<evidence type="ECO:0000313" key="8">
    <source>
        <dbReference type="EMBL" id="CAF0856222.1"/>
    </source>
</evidence>
<protein>
    <recommendedName>
        <fullName evidence="7">Macro domain-containing protein</fullName>
    </recommendedName>
</protein>
<feature type="domain" description="Macro" evidence="7">
    <location>
        <begin position="988"/>
        <end position="1167"/>
    </location>
</feature>
<dbReference type="InterPro" id="IPR052056">
    <property type="entry name" value="Mono-ARTD/PARP"/>
</dbReference>
<dbReference type="SUPFAM" id="SSF52949">
    <property type="entry name" value="Macro domain-like"/>
    <property type="match status" value="1"/>
</dbReference>
<dbReference type="InterPro" id="IPR043472">
    <property type="entry name" value="Macro_dom-like"/>
</dbReference>
<dbReference type="InterPro" id="IPR002589">
    <property type="entry name" value="Macro_dom"/>
</dbReference>
<keyword evidence="2" id="KW-0328">Glycosyltransferase</keyword>
<evidence type="ECO:0000313" key="10">
    <source>
        <dbReference type="Proteomes" id="UP000663828"/>
    </source>
</evidence>
<keyword evidence="10" id="KW-1185">Reference proteome</keyword>
<feature type="region of interest" description="Disordered" evidence="6">
    <location>
        <begin position="614"/>
        <end position="663"/>
    </location>
</feature>
<keyword evidence="4" id="KW-0520">NAD</keyword>
<dbReference type="Gene3D" id="3.40.220.10">
    <property type="entry name" value="Leucine Aminopeptidase, subunit E, domain 1"/>
    <property type="match status" value="1"/>
</dbReference>
<feature type="compositionally biased region" description="Polar residues" evidence="6">
    <location>
        <begin position="186"/>
        <end position="197"/>
    </location>
</feature>
<dbReference type="GO" id="GO:0016757">
    <property type="term" value="F:glycosyltransferase activity"/>
    <property type="evidence" value="ECO:0007669"/>
    <property type="project" value="UniProtKB-KW"/>
</dbReference>
<organism evidence="8 10">
    <name type="scientific">Adineta ricciae</name>
    <name type="common">Rotifer</name>
    <dbReference type="NCBI Taxonomy" id="249248"/>
    <lineage>
        <taxon>Eukaryota</taxon>
        <taxon>Metazoa</taxon>
        <taxon>Spiralia</taxon>
        <taxon>Gnathifera</taxon>
        <taxon>Rotifera</taxon>
        <taxon>Eurotatoria</taxon>
        <taxon>Bdelloidea</taxon>
        <taxon>Adinetida</taxon>
        <taxon>Adinetidae</taxon>
        <taxon>Adineta</taxon>
    </lineage>
</organism>
<evidence type="ECO:0000259" key="7">
    <source>
        <dbReference type="PROSITE" id="PS51154"/>
    </source>
</evidence>
<feature type="region of interest" description="Disordered" evidence="6">
    <location>
        <begin position="968"/>
        <end position="987"/>
    </location>
</feature>
<dbReference type="GO" id="GO:0010629">
    <property type="term" value="P:negative regulation of gene expression"/>
    <property type="evidence" value="ECO:0007669"/>
    <property type="project" value="TreeGrafter"/>
</dbReference>
<dbReference type="Proteomes" id="UP000663828">
    <property type="component" value="Unassembled WGS sequence"/>
</dbReference>
<comment type="caution">
    <text evidence="8">The sequence shown here is derived from an EMBL/GenBank/DDBJ whole genome shotgun (WGS) entry which is preliminary data.</text>
</comment>
<proteinExistence type="predicted"/>
<dbReference type="GO" id="GO:0003714">
    <property type="term" value="F:transcription corepressor activity"/>
    <property type="evidence" value="ECO:0007669"/>
    <property type="project" value="TreeGrafter"/>
</dbReference>
<dbReference type="Proteomes" id="UP000663852">
    <property type="component" value="Unassembled WGS sequence"/>
</dbReference>
<feature type="compositionally biased region" description="Low complexity" evidence="6">
    <location>
        <begin position="167"/>
        <end position="176"/>
    </location>
</feature>
<dbReference type="PANTHER" id="PTHR14453:SF67">
    <property type="entry name" value="POLY [ADP-RIBOSE] POLYMERASE"/>
    <property type="match status" value="1"/>
</dbReference>
<feature type="compositionally biased region" description="Low complexity" evidence="6">
    <location>
        <begin position="636"/>
        <end position="646"/>
    </location>
</feature>
<evidence type="ECO:0000256" key="2">
    <source>
        <dbReference type="ARBA" id="ARBA00022676"/>
    </source>
</evidence>
<evidence type="ECO:0000256" key="5">
    <source>
        <dbReference type="ARBA" id="ARBA00023242"/>
    </source>
</evidence>
<reference evidence="8" key="1">
    <citation type="submission" date="2021-02" db="EMBL/GenBank/DDBJ databases">
        <authorList>
            <person name="Nowell W R."/>
        </authorList>
    </citation>
    <scope>NUCLEOTIDE SEQUENCE</scope>
</reference>
<dbReference type="EMBL" id="CAJNOJ010000200">
    <property type="protein sequence ID" value="CAF1280960.1"/>
    <property type="molecule type" value="Genomic_DNA"/>
</dbReference>
<keyword evidence="5" id="KW-0539">Nucleus</keyword>
<feature type="compositionally biased region" description="Polar residues" evidence="6">
    <location>
        <begin position="649"/>
        <end position="659"/>
    </location>
</feature>
<dbReference type="PROSITE" id="PS51154">
    <property type="entry name" value="MACRO"/>
    <property type="match status" value="1"/>
</dbReference>
<dbReference type="SMART" id="SM00506">
    <property type="entry name" value="A1pp"/>
    <property type="match status" value="1"/>
</dbReference>
<gene>
    <name evidence="9" type="ORF">EDS130_LOCUS29552</name>
    <name evidence="8" type="ORF">XAT740_LOCUS5741</name>
</gene>
<comment type="subcellular location">
    <subcellularLocation>
        <location evidence="1">Nucleus</location>
    </subcellularLocation>
</comment>
<keyword evidence="3" id="KW-0808">Transferase</keyword>
<evidence type="ECO:0000256" key="3">
    <source>
        <dbReference type="ARBA" id="ARBA00022679"/>
    </source>
</evidence>
<dbReference type="EMBL" id="CAJNOR010000253">
    <property type="protein sequence ID" value="CAF0856222.1"/>
    <property type="molecule type" value="Genomic_DNA"/>
</dbReference>
<sequence length="1215" mass="137840">MASAYNLSDEILRVFVNTQRSEMTLADLHQHLVNHRNRLTTDDILCAFRSASLMNLFNLQSISNELCLVQLNPKLILCELCLKRQSHFFRKPSDKECCFPHKLTEHPNNVILLRKFNYEVFDENLLLDILRLHLKANKENEATNTKPFNPDRRFPAKQSPVHLNNRPPTSSSPTATPKHRVLKSRPPSTTKKSPIQSTILKENVAERQLDICIPSEKDAPDVDLEIVQLVLATKDIIVEPQLDKQVSNDFYRRYTLQFKSKQIVDHLLQTEPVIIYNNVPIKMKRTTRQRDARLFAFKFDTDKKIDSMRLNLYVETLVGKQNGDIIDMTSNGSEQQIYLVRCKEPIDFNHLYRIYSTKNTLQGFRVIITEIYAAETLEVSFIPNTLHKPMSIEYLRKLFGETRWQQDVFACTAIHDEYSADIELMNEDVTTNWLLDANRFERDLFLSIRPIIDFITPSEKNEEEDDEEVRNLLAESPVATSISPTNASVDSSKEEKDLHVYRIKPDWRIVLTHPTFGKDYRKYIGENLNLSVQITGSSIHVPNEHLRKELARHTNMFIQKFVFHEVNNPSKAQVQLIKENYHRMAHKWRQDTTVTLIAAHRDVIDELLAQLNSASRPPSKTVNTPALRTRPLPNVKKQSPSSSPKPSNEESLTSQPSTKSNEENTYLLPYSIENSVYFPFFHTSNSFPDRLRTYLSSTYHITLEIKFVSPTKLMLELSGQQNLVHEARNVLQSLFTSLKNKTYSNSSTSCKFSIPDVQHVAQWHLDQSGIVSSCTYSPRNGGTLLVRYFAGHPQFGADEQTIDDIILNKLYDKSYQFSGNSKKFESQKGSTEKSQSLSIYLCGSKPVVHEVYIQVKTLADEYIPTKCDVALASNQIVYLLQFCQTEIKKFDKRYEDDGVNILTGLKSDGTSQVLAPKYLHAEVKLFLFEMGQVQMVSKDFRCSSQLLKEKKSEISTLASRNHCLLSINSSSSSSSSSSSLPKVPSSPVTHQISVKVGPGEIHVINGDLTKEQVDVIVICSTSTQLYEKFIKAAGSEVEQELKGKDLANKTIDTSVGQLKQAKRLFFIPWAPPSAYFTNSDSDSLRQSIIAFIQEAIKFTIQKNLQSIAFPAIGCGGHRIPSDVIATIMIETVQKELLSNSKAQLTVKFVIQQTNVCLDFSAKLKSISSSATANRTRTSSPTHSMNAEKVTITLTTSNVNVNVARSLLDTIENILA</sequence>
<evidence type="ECO:0000256" key="1">
    <source>
        <dbReference type="ARBA" id="ARBA00004123"/>
    </source>
</evidence>
<accession>A0A813W641</accession>
<dbReference type="OrthoDB" id="6133115at2759"/>
<name>A0A813W641_ADIRI</name>
<evidence type="ECO:0000313" key="9">
    <source>
        <dbReference type="EMBL" id="CAF1280960.1"/>
    </source>
</evidence>
<dbReference type="PANTHER" id="PTHR14453">
    <property type="entry name" value="PARP/ZINC FINGER CCCH TYPE DOMAIN CONTAINING PROTEIN"/>
    <property type="match status" value="1"/>
</dbReference>
<dbReference type="GO" id="GO:0005634">
    <property type="term" value="C:nucleus"/>
    <property type="evidence" value="ECO:0007669"/>
    <property type="project" value="UniProtKB-SubCell"/>
</dbReference>